<protein>
    <submittedName>
        <fullName evidence="1">Uncharacterized protein</fullName>
    </submittedName>
</protein>
<accession>A0AAV6TD60</accession>
<sequence>MSPKSSLQRDETLRVEQRAKARLILIFSMEYDCESSYRGILLTLRVLSECQKSYPGITGSWQPSVHSGRCFLILRVGFSLSWAKAEFPKGFVLVTHL</sequence>
<organism evidence="1 2">
    <name type="scientific">Oedothorax gibbosus</name>
    <dbReference type="NCBI Taxonomy" id="931172"/>
    <lineage>
        <taxon>Eukaryota</taxon>
        <taxon>Metazoa</taxon>
        <taxon>Ecdysozoa</taxon>
        <taxon>Arthropoda</taxon>
        <taxon>Chelicerata</taxon>
        <taxon>Arachnida</taxon>
        <taxon>Araneae</taxon>
        <taxon>Araneomorphae</taxon>
        <taxon>Entelegynae</taxon>
        <taxon>Araneoidea</taxon>
        <taxon>Linyphiidae</taxon>
        <taxon>Erigoninae</taxon>
        <taxon>Oedothorax</taxon>
    </lineage>
</organism>
<evidence type="ECO:0000313" key="2">
    <source>
        <dbReference type="Proteomes" id="UP000827092"/>
    </source>
</evidence>
<dbReference type="Proteomes" id="UP000827092">
    <property type="component" value="Unassembled WGS sequence"/>
</dbReference>
<dbReference type="AlphaFoldDB" id="A0AAV6TD60"/>
<reference evidence="1 2" key="1">
    <citation type="journal article" date="2022" name="Nat. Ecol. Evol.">
        <title>A masculinizing supergene underlies an exaggerated male reproductive morph in a spider.</title>
        <authorList>
            <person name="Hendrickx F."/>
            <person name="De Corte Z."/>
            <person name="Sonet G."/>
            <person name="Van Belleghem S.M."/>
            <person name="Kostlbacher S."/>
            <person name="Vangestel C."/>
        </authorList>
    </citation>
    <scope>NUCLEOTIDE SEQUENCE [LARGE SCALE GENOMIC DNA]</scope>
    <source>
        <strain evidence="1">W744_W776</strain>
    </source>
</reference>
<proteinExistence type="predicted"/>
<comment type="caution">
    <text evidence="1">The sequence shown here is derived from an EMBL/GenBank/DDBJ whole genome shotgun (WGS) entry which is preliminary data.</text>
</comment>
<gene>
    <name evidence="1" type="ORF">JTE90_027697</name>
</gene>
<evidence type="ECO:0000313" key="1">
    <source>
        <dbReference type="EMBL" id="KAG8155703.1"/>
    </source>
</evidence>
<dbReference type="EMBL" id="JAFNEN010007078">
    <property type="protein sequence ID" value="KAG8155703.1"/>
    <property type="molecule type" value="Genomic_DNA"/>
</dbReference>
<name>A0AAV6TD60_9ARAC</name>
<keyword evidence="2" id="KW-1185">Reference proteome</keyword>